<dbReference type="KEGG" id="pcs:N7525_007490"/>
<dbReference type="eggNOG" id="ENOG502THIC">
    <property type="taxonomic scope" value="Eukaryota"/>
</dbReference>
<dbReference type="EMBL" id="AM920436">
    <property type="protein sequence ID" value="CAP95798.1"/>
    <property type="molecule type" value="Genomic_DNA"/>
</dbReference>
<reference evidence="1 2" key="1">
    <citation type="journal article" date="2008" name="Nat. Biotechnol.">
        <title>Genome sequencing and analysis of the filamentous fungus Penicillium chrysogenum.</title>
        <authorList>
            <person name="van den Berg M.A."/>
            <person name="Albang R."/>
            <person name="Albermann K."/>
            <person name="Badger J.H."/>
            <person name="Daran J.-M."/>
            <person name="Driessen A.J.M."/>
            <person name="Garcia-Estrada C."/>
            <person name="Fedorova N.D."/>
            <person name="Harris D.M."/>
            <person name="Heijne W.H.M."/>
            <person name="Joardar V.S."/>
            <person name="Kiel J.A.K.W."/>
            <person name="Kovalchuk A."/>
            <person name="Martin J.F."/>
            <person name="Nierman W.C."/>
            <person name="Nijland J.G."/>
            <person name="Pronk J.T."/>
            <person name="Roubos J.A."/>
            <person name="van der Klei I.J."/>
            <person name="van Peij N.N.M.E."/>
            <person name="Veenhuis M."/>
            <person name="von Doehren H."/>
            <person name="Wagner C."/>
            <person name="Wortman J.R."/>
            <person name="Bovenberg R.A.L."/>
        </authorList>
    </citation>
    <scope>NUCLEOTIDE SEQUENCE [LARGE SCALE GENOMIC DNA]</scope>
    <source>
        <strain evidence="2">ATCC 28089 / DSM 1075 / NRRL 1951 / Wisconsin 54-1255</strain>
    </source>
</reference>
<dbReference type="Proteomes" id="UP000000724">
    <property type="component" value="Contig Pc00c21"/>
</dbReference>
<evidence type="ECO:0000313" key="2">
    <source>
        <dbReference type="Proteomes" id="UP000000724"/>
    </source>
</evidence>
<name>B6HMR9_PENRW</name>
<dbReference type="RefSeq" id="XP_002567940.1">
    <property type="nucleotide sequence ID" value="XM_002567894.1"/>
</dbReference>
<dbReference type="VEuPathDB" id="FungiDB:PCH_Pc21g09010"/>
<dbReference type="GeneID" id="8317294"/>
<dbReference type="STRING" id="500485.B6HMR9"/>
<accession>B6HMR9</accession>
<organism evidence="1 2">
    <name type="scientific">Penicillium rubens (strain ATCC 28089 / DSM 1075 / NRRL 1951 / Wisconsin 54-1255)</name>
    <name type="common">Penicillium chrysogenum</name>
    <dbReference type="NCBI Taxonomy" id="500485"/>
    <lineage>
        <taxon>Eukaryota</taxon>
        <taxon>Fungi</taxon>
        <taxon>Dikarya</taxon>
        <taxon>Ascomycota</taxon>
        <taxon>Pezizomycotina</taxon>
        <taxon>Eurotiomycetes</taxon>
        <taxon>Eurotiomycetidae</taxon>
        <taxon>Eurotiales</taxon>
        <taxon>Aspergillaceae</taxon>
        <taxon>Penicillium</taxon>
        <taxon>Penicillium chrysogenum species complex</taxon>
    </lineage>
</organism>
<sequence length="133" mass="15199">MAELAILQVAVPDSLVQSLSINYLWADGDESALWKKVIWNCRRGDRLPKDLCDMRNKDLWIGHIAKSEDSNFATMESYTQIQPSDALVVQIDGEWRNAIQWVFYSDHAIEVFARCCKGKTWIHSIGKLVEASK</sequence>
<dbReference type="AlphaFoldDB" id="B6HMR9"/>
<keyword evidence="2" id="KW-1185">Reference proteome</keyword>
<protein>
    <submittedName>
        <fullName evidence="1">Uncharacterized protein</fullName>
    </submittedName>
</protein>
<dbReference type="OrthoDB" id="5429780at2759"/>
<proteinExistence type="predicted"/>
<dbReference type="HOGENOM" id="CLU_1907365_0_0_1"/>
<dbReference type="OMA" id="WIGHIAK"/>
<evidence type="ECO:0000313" key="1">
    <source>
        <dbReference type="EMBL" id="CAP95798.1"/>
    </source>
</evidence>
<gene>
    <name evidence="1" type="ORF">Pc21g09010</name>
    <name evidence="1" type="ORF">PCH_Pc21g09010</name>
</gene>